<dbReference type="EMBL" id="CP048113">
    <property type="protein sequence ID" value="QHS58559.1"/>
    <property type="molecule type" value="Genomic_DNA"/>
</dbReference>
<sequence length="2835" mass="297584">MKKLLILLCLLLGCAFEMVHAQTVYVNVPDTVCMSTTNATANQQKFTSMNANVTGTGITVVKKATWKITSPNNTDADYEVLYSENTAADKPTKLTNTSMLTLQFIVPGTYTFDITLTYTDAGGVERTVTRTNKLYAENCTITTCGDGSGTMAGFSEDFGALAEGVNRRNYPVDGVISYNYQPSGPLLEDNYAISNNPSLIKSDWANKTDHTGGYRGGMLVANSSLTPRQFYKKTVSGLCRGSVYNFSAWLMDLNTAASMNACGNYQYAGVTFRVVDAKTPTRVLNQFNTRSLSMMLGSKGPTWQRYGGTFTVPSDVDSVTVFIINNKPGGCGNDIAIDDIEFSYCSPNIIAEIAGDKESLQEVLCEGAPITLVSAYTPTNYFVDPVYLWEMSDDEGKTWVPVPFSVNNAKELVIAEGELKGTRKVASDYLFRAQIYERGSDQYTCASPSSEIRLTILPMPNLNLTGSEVCAGANVELEASGGFDSYSWKDLPGFDGTNRSIVVDKDTTITVFGYVNYADGHTCQDENSIFISAIRSPMIDVAVSDSNVCLGDAIDMRVNSILNGYDIQWFRGPDVNGVKVHMPEFDGLTEVTQLQITSAADSVYSVTVSDPINGCVVSSKPVIVRTSITPTTTLKPNQTVFCASSNSTGNFTVEVNAVPGATGTWRVEEIYGPAVTDDVIDDYVKILLPSAARTRVTIKKPGTSVVLSWTLRSGTNTTCTTVVLDTLSLLTDPTYANAGPDTTQCGTDNIFTMNASKPAPETEAYGPAAERGLWKLVSGNATIAYDTAYNTTVTALDAQGDIVLTWTITNVGGCVANIDTVILHKIGRPVIRLASPVAGCTSKGFFMLDTLSTKGTPTLYSVTAGTPAMPGFVPVTDQPLSWPLKVNIPATVLPGTYNFNLSYRTAKSGCDSTIPFTVNVETGPTAATSISSSTTGVCGNGSATLTVNGGSLGLKADGVTPNAVWAWYKGGCGQGARIGTGTTITVPMTAAATFYVRAESLGTCDTTACVSTTVTFTGMPATIYAGPDQSKCNSASFTMNASAATPGTGLWVLPAGTSATVTAGQANNPAAVINVPAGVSVQAIWRVSNGTCTIADTVLLTNAAPPTVAAAGPDMTQCSVTAFRMSANAPVIGTGKWSLPAGTTATIPVADTSNPNATITVPLGVTVTATWTITNGLCVSSDAIVLKNVNGPTPANAGADIAQCGNNNFTMQATPVTSGTGTWTLPAGSAGTITAGQANNPNAVITLPVNASTIAIWTTSNGNCTTIDTVLLSNGMAPTTAAAGADMSQCGNGTFTLGANTPALGSASWSVVSSTPAGYVLPAGTANNPAATLSLPAGSVVVLRWTISNGGCSSTDDVTLSNSIAPNPAAAGPDQSKCNTATFTLGANSAAGGTGKWEVISPIGFTFPAAQVNNPVANINIPAGTTLALKWTIANGGCTTSDTVVLTNNMQPNIAAAGADQSLCSGLDFIMKANKPNVTGAIGTWTVVSGTATITPGQENMDTAHIILPTGATAVLRWTISNGGCTSSDDITLTSIPKPTTATAGPDQQHCENAVFNMVANTPVTGTASWRLPAGTTASIAAGDMSNPSATVNVPVGTAVTLAWVISNSTCNSVDSITLTNSVMPNVADAGANQVHCDDPMFIMNANNASPAAAIGTWTIVSGTATIADIHSATTSVNVPAGATVTLRWSITNGSCATAPDDVVLTNQPAIQGNTITADQVLCASDVPATLSGGTITGGTGTYTYQWQVSTTNAITGFMNVATNGTNETFTPPSISRNTWYRRVVMSGACTGNISNAVMLTLMNIPPVVISVPGPKSIDCAEATDPATLFGTPVFSHAPYDNESLTITYNDVTSNVDVCTKTVTRTWTAVDRCGLATQAQQVITITDKIRPVFTTKAPANVTVSCDAVPAAIDMTATDNCAGTLTVAPIEERQDAGASCPSNYLLVRKWIAIDACGNRSDTLMQIITVRDMTPPVFAGTSPANITVDCDKVPAGEIMTATDNCTPGSIIAAPVDTRKAISSSKCADYYQIVRTWTATDLCGNKTVLTQTITVQDTIKPRFSVIVPAAITVDCDQIPGVETVTATDNCTANVPVKLTETRQNLSTSCLNSYKLTRTWTASDNCGNTATMRQVVTVQDTTRPTFVVMPPGDTTVSCDAIPGAPTNLRASDNCGTVKIGYTQTRETVQGGCAGSYRLIRTWTAKDACNNATVARQIITVMDTTAPVIDKAPADITISCSDQIPGAATLYAVDNCDVNFPKKVNMVQDPFVVDKCNGYTIIRRWNIADACGNAAIERVQTITVEPCPKPALETSLPANCSSNTKFAIRLKNKVTRPKFVLVSVVPATAVATPLAQSSNVFDLNGATQASFAVIDGTTGCSSDTVTYDLQYIQKPVVELGDDINVCNGESVTLDVGAANAAYNIRWSTGATTSTITVNEPRTYHVTVSNDICSTIDSVKLIVNNPPVIDMADTTICEGTTLKLGTSIQGATYVWSTGETSPTIDVYMQGTYTVDVTLNGCTTHDEVDVAVATAPLITLTEDTAICPGESAMLTVDPDGGSVRWSNDDITQSIVVTRPGDYWVTVTRNNCVVTDTVRVTLKSELDINIGPQRDICAGGRVVLNATNDDAVSYMWNDGDTNPIKEVTQPGRYTVSVMDRFCSQITMDSVDVIVAGIPEFSLGRDTTLCLDNTLVLKVDPGTGNKVRWTGGTTESTANSYNVTSTGYYTVTVYNDCGSMSDDIAVTFKPCEPEPGFPTAFTPNGDGKNDVFRPRAKGPMYEYELHVYNRWGQMVFFSKDEKKGWDGRYVGQVVESGSYIWVISYKTKVGGAVTIQQGQVTVLK</sequence>
<reference evidence="2 3" key="1">
    <citation type="submission" date="2020-01" db="EMBL/GenBank/DDBJ databases">
        <title>Complete genome sequence of Chitinophaga sp. H33E-04 isolated from quinoa roots.</title>
        <authorList>
            <person name="Weon H.-Y."/>
            <person name="Lee S.A."/>
        </authorList>
    </citation>
    <scope>NUCLEOTIDE SEQUENCE [LARGE SCALE GENOMIC DNA]</scope>
    <source>
        <strain evidence="2 3">H33E-04</strain>
    </source>
</reference>
<dbReference type="InterPro" id="IPR026341">
    <property type="entry name" value="T9SS_type_B"/>
</dbReference>
<evidence type="ECO:0000313" key="3">
    <source>
        <dbReference type="Proteomes" id="UP000476411"/>
    </source>
</evidence>
<feature type="signal peptide" evidence="1">
    <location>
        <begin position="1"/>
        <end position="21"/>
    </location>
</feature>
<accession>A0A6B9Z9M7</accession>
<name>A0A6B9Z9M7_9BACT</name>
<dbReference type="Gene3D" id="2.60.120.260">
    <property type="entry name" value="Galactose-binding domain-like"/>
    <property type="match status" value="1"/>
</dbReference>
<keyword evidence="1" id="KW-0732">Signal</keyword>
<dbReference type="RefSeq" id="WP_162330262.1">
    <property type="nucleotide sequence ID" value="NZ_CP048113.1"/>
</dbReference>
<keyword evidence="3" id="KW-1185">Reference proteome</keyword>
<dbReference type="Proteomes" id="UP000476411">
    <property type="component" value="Chromosome"/>
</dbReference>
<protein>
    <submittedName>
        <fullName evidence="2">T9SS type B sorting domain-containing protein</fullName>
    </submittedName>
</protein>
<dbReference type="Pfam" id="PF13585">
    <property type="entry name" value="CHU_C"/>
    <property type="match status" value="1"/>
</dbReference>
<proteinExistence type="predicted"/>
<dbReference type="KEGG" id="chih:GWR21_02800"/>
<evidence type="ECO:0000256" key="1">
    <source>
        <dbReference type="SAM" id="SignalP"/>
    </source>
</evidence>
<dbReference type="NCBIfam" id="TIGR04131">
    <property type="entry name" value="Bac_Flav_CTERM"/>
    <property type="match status" value="1"/>
</dbReference>
<organism evidence="2 3">
    <name type="scientific">Chitinophaga agri</name>
    <dbReference type="NCBI Taxonomy" id="2703787"/>
    <lineage>
        <taxon>Bacteria</taxon>
        <taxon>Pseudomonadati</taxon>
        <taxon>Bacteroidota</taxon>
        <taxon>Chitinophagia</taxon>
        <taxon>Chitinophagales</taxon>
        <taxon>Chitinophagaceae</taxon>
        <taxon>Chitinophaga</taxon>
    </lineage>
</organism>
<gene>
    <name evidence="2" type="ORF">GWR21_02800</name>
</gene>
<feature type="chain" id="PRO_5025597655" evidence="1">
    <location>
        <begin position="22"/>
        <end position="2835"/>
    </location>
</feature>
<evidence type="ECO:0000313" key="2">
    <source>
        <dbReference type="EMBL" id="QHS58559.1"/>
    </source>
</evidence>